<dbReference type="GeneID" id="61524943"/>
<reference evidence="2" key="1">
    <citation type="submission" date="2016-06" db="EMBL/GenBank/DDBJ databases">
        <authorList>
            <person name="Xu Y."/>
            <person name="Nagy A."/>
            <person name="Yan X."/>
            <person name="Kim S.W."/>
            <person name="Haley B."/>
            <person name="Liu N.T."/>
            <person name="Nou X."/>
        </authorList>
    </citation>
    <scope>NUCLEOTIDE SEQUENCE [LARGE SCALE GENOMIC DNA]</scope>
    <source>
        <strain evidence="2">ATCC 49129</strain>
    </source>
</reference>
<protein>
    <submittedName>
        <fullName evidence="1">Alpha-D-ribose 1-methylphosphonate 5-triphosphate diphosphatase</fullName>
    </submittedName>
</protein>
<name>A0A191ZTR8_9RALS</name>
<dbReference type="AlphaFoldDB" id="A0A191ZTR8"/>
<accession>A0A191ZTR8</accession>
<evidence type="ECO:0000313" key="2">
    <source>
        <dbReference type="Proteomes" id="UP000078572"/>
    </source>
</evidence>
<dbReference type="STRING" id="190721.ACS15_0625"/>
<dbReference type="PANTHER" id="PTHR43135">
    <property type="entry name" value="ALPHA-D-RIBOSE 1-METHYLPHOSPHONATE 5-TRIPHOSPHATE DIPHOSPHATASE"/>
    <property type="match status" value="1"/>
</dbReference>
<dbReference type="InterPro" id="IPR011059">
    <property type="entry name" value="Metal-dep_hydrolase_composite"/>
</dbReference>
<dbReference type="EMBL" id="CP016022">
    <property type="protein sequence ID" value="ANJ71477.1"/>
    <property type="molecule type" value="Genomic_DNA"/>
</dbReference>
<dbReference type="RefSeq" id="WP_064801814.1">
    <property type="nucleotide sequence ID" value="NZ_CP016022.1"/>
</dbReference>
<dbReference type="SUPFAM" id="SSF51556">
    <property type="entry name" value="Metallo-dependent hydrolases"/>
    <property type="match status" value="1"/>
</dbReference>
<dbReference type="InterPro" id="IPR032466">
    <property type="entry name" value="Metal_Hydrolase"/>
</dbReference>
<dbReference type="GO" id="GO:0019700">
    <property type="term" value="P:organic phosphonate catabolic process"/>
    <property type="evidence" value="ECO:0007669"/>
    <property type="project" value="InterPro"/>
</dbReference>
<dbReference type="Proteomes" id="UP000078572">
    <property type="component" value="Chromosome 1"/>
</dbReference>
<keyword evidence="2" id="KW-1185">Reference proteome</keyword>
<organism evidence="1 2">
    <name type="scientific">Ralstonia insidiosa</name>
    <dbReference type="NCBI Taxonomy" id="190721"/>
    <lineage>
        <taxon>Bacteria</taxon>
        <taxon>Pseudomonadati</taxon>
        <taxon>Pseudomonadota</taxon>
        <taxon>Betaproteobacteria</taxon>
        <taxon>Burkholderiales</taxon>
        <taxon>Burkholderiaceae</taxon>
        <taxon>Ralstonia</taxon>
    </lineage>
</organism>
<dbReference type="PANTHER" id="PTHR43135:SF3">
    <property type="entry name" value="ALPHA-D-RIBOSE 1-METHYLPHOSPHONATE 5-TRIPHOSPHATE DIPHOSPHATASE"/>
    <property type="match status" value="1"/>
</dbReference>
<dbReference type="Gene3D" id="3.20.20.140">
    <property type="entry name" value="Metal-dependent hydrolases"/>
    <property type="match status" value="1"/>
</dbReference>
<dbReference type="NCBIfam" id="NF011987">
    <property type="entry name" value="PRK15446.2-3"/>
    <property type="match status" value="1"/>
</dbReference>
<sequence length="391" mass="41674">MQSFSSSVGHLAGLVSRRTLLADGLVEAAVQFRDGHIAACDANPTRGMLDCGDLLVLPGIVDLHGDAFERAVMPRPGVAFPYDTALADVDGQLLANGITTEFHGVTYSWEGGLRGHAYALRMLDTLEAMRPHLGAEHLMHLRFELHHADGVADALAWMAAGRVHFLSFNDHLPMMRDKLGDARKLAQYADRAECDVDTFRTRLDTAAVNVHKLDEVLGVLARAAQQRGIRMASHDEPDVATRNTFHAHGCTVTEFPLTEEVARAARAHGGHIVFGAPNVVRGGSHNGAPNAAAMVAAGLGTVLASDYYYPALLAAPFKLAERGVVPLAQAWDLVAANPAEAAGLTDRGRFATGLRADAIVVDDHRPGLPRVVAAVVGGRLRHATGHLPLIA</sequence>
<dbReference type="OrthoDB" id="8739806at2"/>
<dbReference type="PIRSF" id="PIRSF038971">
    <property type="entry name" value="PhnM"/>
    <property type="match status" value="1"/>
</dbReference>
<dbReference type="NCBIfam" id="NF011984">
    <property type="entry name" value="PRK15446.1-5"/>
    <property type="match status" value="1"/>
</dbReference>
<dbReference type="InterPro" id="IPR012696">
    <property type="entry name" value="PhnM"/>
</dbReference>
<proteinExistence type="predicted"/>
<dbReference type="InterPro" id="IPR051781">
    <property type="entry name" value="Metallo-dep_Hydrolase"/>
</dbReference>
<dbReference type="GO" id="GO:0016810">
    <property type="term" value="F:hydrolase activity, acting on carbon-nitrogen (but not peptide) bonds"/>
    <property type="evidence" value="ECO:0007669"/>
    <property type="project" value="InterPro"/>
</dbReference>
<evidence type="ECO:0000313" key="1">
    <source>
        <dbReference type="EMBL" id="ANJ71477.1"/>
    </source>
</evidence>
<gene>
    <name evidence="1" type="ORF">A9Y76_02830</name>
</gene>
<dbReference type="NCBIfam" id="NF011990">
    <property type="entry name" value="PRK15446.2-6"/>
    <property type="match status" value="1"/>
</dbReference>
<dbReference type="SUPFAM" id="SSF51338">
    <property type="entry name" value="Composite domain of metallo-dependent hydrolases"/>
    <property type="match status" value="1"/>
</dbReference>